<proteinExistence type="predicted"/>
<dbReference type="InterPro" id="IPR011990">
    <property type="entry name" value="TPR-like_helical_dom_sf"/>
</dbReference>
<protein>
    <submittedName>
        <fullName evidence="2">Uncharacterized protein</fullName>
    </submittedName>
</protein>
<evidence type="ECO:0000313" key="2">
    <source>
        <dbReference type="EMBL" id="MED6224695.1"/>
    </source>
</evidence>
<evidence type="ECO:0000313" key="3">
    <source>
        <dbReference type="Proteomes" id="UP001341840"/>
    </source>
</evidence>
<evidence type="ECO:0000256" key="1">
    <source>
        <dbReference type="SAM" id="MobiDB-lite"/>
    </source>
</evidence>
<dbReference type="Proteomes" id="UP001341840">
    <property type="component" value="Unassembled WGS sequence"/>
</dbReference>
<comment type="caution">
    <text evidence="2">The sequence shown here is derived from an EMBL/GenBank/DDBJ whole genome shotgun (WGS) entry which is preliminary data.</text>
</comment>
<accession>A0ABU6ZS06</accession>
<feature type="non-terminal residue" evidence="2">
    <location>
        <position position="1"/>
    </location>
</feature>
<keyword evidence="3" id="KW-1185">Reference proteome</keyword>
<reference evidence="2 3" key="1">
    <citation type="journal article" date="2023" name="Plants (Basel)">
        <title>Bridging the Gap: Combining Genomics and Transcriptomics Approaches to Understand Stylosanthes scabra, an Orphan Legume from the Brazilian Caatinga.</title>
        <authorList>
            <person name="Ferreira-Neto J.R.C."/>
            <person name="da Silva M.D."/>
            <person name="Binneck E."/>
            <person name="de Melo N.F."/>
            <person name="da Silva R.H."/>
            <person name="de Melo A.L.T.M."/>
            <person name="Pandolfi V."/>
            <person name="Bustamante F.O."/>
            <person name="Brasileiro-Vidal A.C."/>
            <person name="Benko-Iseppon A.M."/>
        </authorList>
    </citation>
    <scope>NUCLEOTIDE SEQUENCE [LARGE SCALE GENOMIC DNA]</scope>
    <source>
        <tissue evidence="2">Leaves</tissue>
    </source>
</reference>
<feature type="compositionally biased region" description="Acidic residues" evidence="1">
    <location>
        <begin position="103"/>
        <end position="115"/>
    </location>
</feature>
<gene>
    <name evidence="2" type="ORF">PIB30_086531</name>
</gene>
<organism evidence="2 3">
    <name type="scientific">Stylosanthes scabra</name>
    <dbReference type="NCBI Taxonomy" id="79078"/>
    <lineage>
        <taxon>Eukaryota</taxon>
        <taxon>Viridiplantae</taxon>
        <taxon>Streptophyta</taxon>
        <taxon>Embryophyta</taxon>
        <taxon>Tracheophyta</taxon>
        <taxon>Spermatophyta</taxon>
        <taxon>Magnoliopsida</taxon>
        <taxon>eudicotyledons</taxon>
        <taxon>Gunneridae</taxon>
        <taxon>Pentapetalae</taxon>
        <taxon>rosids</taxon>
        <taxon>fabids</taxon>
        <taxon>Fabales</taxon>
        <taxon>Fabaceae</taxon>
        <taxon>Papilionoideae</taxon>
        <taxon>50 kb inversion clade</taxon>
        <taxon>dalbergioids sensu lato</taxon>
        <taxon>Dalbergieae</taxon>
        <taxon>Pterocarpus clade</taxon>
        <taxon>Stylosanthes</taxon>
    </lineage>
</organism>
<name>A0ABU6ZS06_9FABA</name>
<dbReference type="SUPFAM" id="SSF48452">
    <property type="entry name" value="TPR-like"/>
    <property type="match status" value="1"/>
</dbReference>
<sequence>QLYQDGLPTNAEDLDLLILSSTWAGIACERQGKKAEGRVHFERIANMAEPEDRTSKHYYFDGLLLFASSLYDAGNKEEAAKYLRLVVAFNPSYQKFLDKCERDDEDDDDGDDDIVTDLANSRREL</sequence>
<feature type="region of interest" description="Disordered" evidence="1">
    <location>
        <begin position="101"/>
        <end position="125"/>
    </location>
</feature>
<dbReference type="EMBL" id="JASCZI010273347">
    <property type="protein sequence ID" value="MED6224695.1"/>
    <property type="molecule type" value="Genomic_DNA"/>
</dbReference>